<organism evidence="4 5">
    <name type="scientific">Paenibacillus woosongensis</name>
    <dbReference type="NCBI Taxonomy" id="307580"/>
    <lineage>
        <taxon>Bacteria</taxon>
        <taxon>Bacillati</taxon>
        <taxon>Bacillota</taxon>
        <taxon>Bacilli</taxon>
        <taxon>Bacillales</taxon>
        <taxon>Paenibacillaceae</taxon>
        <taxon>Paenibacillus</taxon>
    </lineage>
</organism>
<keyword evidence="2" id="KW-0408">Iron</keyword>
<dbReference type="EMBL" id="CP126084">
    <property type="protein sequence ID" value="WHX48790.1"/>
    <property type="molecule type" value="Genomic_DNA"/>
</dbReference>
<dbReference type="Gene3D" id="3.40.190.10">
    <property type="entry name" value="Periplasmic binding protein-like II"/>
    <property type="match status" value="2"/>
</dbReference>
<evidence type="ECO:0000313" key="5">
    <source>
        <dbReference type="Proteomes" id="UP001177943"/>
    </source>
</evidence>
<feature type="chain" id="PRO_5041696745" evidence="3">
    <location>
        <begin position="35"/>
        <end position="366"/>
    </location>
</feature>
<dbReference type="PANTHER" id="PTHR30006">
    <property type="entry name" value="THIAMINE-BINDING PERIPLASMIC PROTEIN-RELATED"/>
    <property type="match status" value="1"/>
</dbReference>
<dbReference type="GO" id="GO:0046872">
    <property type="term" value="F:metal ion binding"/>
    <property type="evidence" value="ECO:0007669"/>
    <property type="project" value="UniProtKB-KW"/>
</dbReference>
<sequence>MYINQERVFTFKKTSVIAVMAAAMMIFSACGSLAKPAANGNAGTPAAGSEQSQSGGAAPAAIAGQLTFYTSQPEEDAAQLVQAFNNKYPDVKVETFRSGTEEVTAKIQAEKQAGSVQADVLLLADAVTFEGLKQEDLLLSYKSPEAEHIADELVDPDGMYTGTKVIATILAANTDKVSTLPTSWQALASADSKDAAIMPSPLYSGAAAYNIGVFSRTEGFGWDYLQVLKDNNISVIKGNGAVLKAVASGEKSYGMVVDYMVVREKAKGSPIDLSYPSEGVPIITEPIAIMKGTDNQEAAQAFVDFVLSEEGQKLSVEIGYTPIRKGVAPPEGLKGIADIKILSGDLNTLTQEREADKKKFTELFGN</sequence>
<reference evidence="4" key="1">
    <citation type="submission" date="2023-05" db="EMBL/GenBank/DDBJ databases">
        <title>Comparative genomics of Bacillaceae isolates and their secondary metabolite potential.</title>
        <authorList>
            <person name="Song L."/>
            <person name="Nielsen L.J."/>
            <person name="Mohite O."/>
            <person name="Xu X."/>
            <person name="Weber T."/>
            <person name="Kovacs A.T."/>
        </authorList>
    </citation>
    <scope>NUCLEOTIDE SEQUENCE</scope>
    <source>
        <strain evidence="4">B2_4</strain>
    </source>
</reference>
<name>A0AA95KVQ8_9BACL</name>
<dbReference type="KEGG" id="pwn:QNH46_22505"/>
<dbReference type="GO" id="GO:0015888">
    <property type="term" value="P:thiamine transport"/>
    <property type="evidence" value="ECO:0007669"/>
    <property type="project" value="TreeGrafter"/>
</dbReference>
<keyword evidence="1 3" id="KW-0732">Signal</keyword>
<evidence type="ECO:0000256" key="3">
    <source>
        <dbReference type="SAM" id="SignalP"/>
    </source>
</evidence>
<dbReference type="PANTHER" id="PTHR30006:SF2">
    <property type="entry name" value="ABC TRANSPORTER SUBSTRATE-BINDING PROTEIN"/>
    <property type="match status" value="1"/>
</dbReference>
<dbReference type="RefSeq" id="WP_283926103.1">
    <property type="nucleotide sequence ID" value="NZ_CP126084.1"/>
</dbReference>
<accession>A0AA95KVQ8</accession>
<proteinExistence type="predicted"/>
<gene>
    <name evidence="4" type="ORF">QNH46_22505</name>
</gene>
<dbReference type="Pfam" id="PF13416">
    <property type="entry name" value="SBP_bac_8"/>
    <property type="match status" value="1"/>
</dbReference>
<feature type="signal peptide" evidence="3">
    <location>
        <begin position="1"/>
        <end position="34"/>
    </location>
</feature>
<dbReference type="InterPro" id="IPR006059">
    <property type="entry name" value="SBP"/>
</dbReference>
<dbReference type="GO" id="GO:0030975">
    <property type="term" value="F:thiamine binding"/>
    <property type="evidence" value="ECO:0007669"/>
    <property type="project" value="TreeGrafter"/>
</dbReference>
<dbReference type="InterPro" id="IPR026045">
    <property type="entry name" value="Ferric-bd"/>
</dbReference>
<dbReference type="PROSITE" id="PS51257">
    <property type="entry name" value="PROKAR_LIPOPROTEIN"/>
    <property type="match status" value="1"/>
</dbReference>
<dbReference type="AlphaFoldDB" id="A0AA95KVQ8"/>
<evidence type="ECO:0000256" key="1">
    <source>
        <dbReference type="ARBA" id="ARBA00022729"/>
    </source>
</evidence>
<evidence type="ECO:0000256" key="2">
    <source>
        <dbReference type="PIRSR" id="PIRSR002825-1"/>
    </source>
</evidence>
<keyword evidence="2" id="KW-0479">Metal-binding</keyword>
<dbReference type="GO" id="GO:0030288">
    <property type="term" value="C:outer membrane-bounded periplasmic space"/>
    <property type="evidence" value="ECO:0007669"/>
    <property type="project" value="TreeGrafter"/>
</dbReference>
<dbReference type="PIRSF" id="PIRSF002825">
    <property type="entry name" value="CfbpA"/>
    <property type="match status" value="1"/>
</dbReference>
<dbReference type="Proteomes" id="UP001177943">
    <property type="component" value="Chromosome"/>
</dbReference>
<feature type="binding site" evidence="2">
    <location>
        <position position="259"/>
    </location>
    <ligand>
        <name>Fe cation</name>
        <dbReference type="ChEBI" id="CHEBI:24875"/>
    </ligand>
</feature>
<dbReference type="GO" id="GO:0030976">
    <property type="term" value="F:thiamine pyrophosphate binding"/>
    <property type="evidence" value="ECO:0007669"/>
    <property type="project" value="TreeGrafter"/>
</dbReference>
<dbReference type="CDD" id="cd13547">
    <property type="entry name" value="PBP2_Fbp_like_2"/>
    <property type="match status" value="1"/>
</dbReference>
<dbReference type="SUPFAM" id="SSF53850">
    <property type="entry name" value="Periplasmic binding protein-like II"/>
    <property type="match status" value="1"/>
</dbReference>
<evidence type="ECO:0000313" key="4">
    <source>
        <dbReference type="EMBL" id="WHX48790.1"/>
    </source>
</evidence>
<protein>
    <submittedName>
        <fullName evidence="4">ABC transporter substrate-binding protein</fullName>
    </submittedName>
</protein>